<dbReference type="RefSeq" id="YP_009035322.1">
    <property type="nucleotide sequence ID" value="NC_024205.1"/>
</dbReference>
<dbReference type="Proteomes" id="UP000026905">
    <property type="component" value="Segment"/>
</dbReference>
<evidence type="ECO:0000313" key="2">
    <source>
        <dbReference type="Proteomes" id="UP000026905"/>
    </source>
</evidence>
<dbReference type="GeneID" id="19525187"/>
<proteinExistence type="predicted"/>
<reference evidence="2" key="1">
    <citation type="submission" date="2014-09" db="EMBL/GenBank/DDBJ databases">
        <authorList>
            <person name="Sauder A.B."/>
            <person name="McKenzie Q.R."/>
            <person name="Temple L.M."/>
            <person name="Alexis B.K."/>
            <person name="Al-Atrache Z."/>
            <person name="Lewis L.O."/>
            <person name="Loesser-Casey K.E."/>
            <person name="Mitchell K.J."/>
        </authorList>
    </citation>
    <scope>NUCLEOTIDE SEQUENCE [LARGE SCALE GENOMIC DNA]</scope>
</reference>
<accession>A0A024B212</accession>
<protein>
    <submittedName>
        <fullName evidence="1">Uncharacterized protein</fullName>
    </submittedName>
</protein>
<evidence type="ECO:0000313" key="1">
    <source>
        <dbReference type="EMBL" id="AHZ10437.1"/>
    </source>
</evidence>
<organism evidence="1 2">
    <name type="scientific">Bacillus phage Hoody T</name>
    <dbReference type="NCBI Taxonomy" id="1486660"/>
    <lineage>
        <taxon>Viruses</taxon>
        <taxon>Duplodnaviria</taxon>
        <taxon>Heunggongvirae</taxon>
        <taxon>Uroviricota</taxon>
        <taxon>Caudoviricetes</taxon>
        <taxon>Herelleviridae</taxon>
        <taxon>Bastillevirinae</taxon>
        <taxon>Bastillevirus</taxon>
        <taxon>Bastillevirus hoodyT</taxon>
    </lineage>
</organism>
<keyword evidence="2" id="KW-1185">Reference proteome</keyword>
<dbReference type="KEGG" id="vg:19525187"/>
<sequence length="67" mass="8261">MQVNMRFKLKNHSDNIGAGERKVTQFLWLPKLIGKEWRWLETSSYVQIYQFGMWETLRWVDDKERKI</sequence>
<dbReference type="EMBL" id="KJ489400">
    <property type="protein sequence ID" value="AHZ10437.1"/>
    <property type="molecule type" value="Genomic_DNA"/>
</dbReference>
<name>A0A024B212_9CAUD</name>